<dbReference type="PANTHER" id="PTHR19303">
    <property type="entry name" value="TRANSPOSON"/>
    <property type="match status" value="1"/>
</dbReference>
<evidence type="ECO:0000313" key="2">
    <source>
        <dbReference type="EMBL" id="KAJ8931851.1"/>
    </source>
</evidence>
<comment type="caution">
    <text evidence="2">The sequence shown here is derived from an EMBL/GenBank/DDBJ whole genome shotgun (WGS) entry which is preliminary data.</text>
</comment>
<sequence length="233" mass="25973">MDETGITTVQKPDRVVARKGFKQIGQVTSAERGTLVTLAISVSATGNSTPPFFVFPRVHFKDHFLNGAPTGSTGCANISGWMKEEHFLEFAEHFVRNVKCTRERPVLLLLDNHDSHLSIEALNFLKNNGVCVLSFPPHCSHKLQPLDRSVYGPFKKYVNTACDAWMRNHPGSTMTIYDIPGIVNTALPLAVTQNNIVSGFKVSGIFPFNRLIFSERIYSQYCNRPTIPKCTNS</sequence>
<dbReference type="AlphaFoldDB" id="A0AAV8X018"/>
<dbReference type="Gene3D" id="3.30.420.10">
    <property type="entry name" value="Ribonuclease H-like superfamily/Ribonuclease H"/>
    <property type="match status" value="1"/>
</dbReference>
<accession>A0AAV8X018</accession>
<evidence type="ECO:0000313" key="3">
    <source>
        <dbReference type="Proteomes" id="UP001162156"/>
    </source>
</evidence>
<feature type="domain" description="DDE-1" evidence="1">
    <location>
        <begin position="76"/>
        <end position="199"/>
    </location>
</feature>
<dbReference type="Pfam" id="PF03184">
    <property type="entry name" value="DDE_1"/>
    <property type="match status" value="1"/>
</dbReference>
<name>A0AAV8X018_9CUCU</name>
<reference evidence="2" key="1">
    <citation type="journal article" date="2023" name="Insect Mol. Biol.">
        <title>Genome sequencing provides insights into the evolution of gene families encoding plant cell wall-degrading enzymes in longhorned beetles.</title>
        <authorList>
            <person name="Shin N.R."/>
            <person name="Okamura Y."/>
            <person name="Kirsch R."/>
            <person name="Pauchet Y."/>
        </authorList>
    </citation>
    <scope>NUCLEOTIDE SEQUENCE</scope>
    <source>
        <strain evidence="2">RBIC_L_NR</strain>
    </source>
</reference>
<dbReference type="EMBL" id="JANEYF010004212">
    <property type="protein sequence ID" value="KAJ8931851.1"/>
    <property type="molecule type" value="Genomic_DNA"/>
</dbReference>
<keyword evidence="3" id="KW-1185">Reference proteome</keyword>
<dbReference type="PANTHER" id="PTHR19303:SF71">
    <property type="entry name" value="ZINC FINGER PHD-TYPE DOMAIN-CONTAINING PROTEIN"/>
    <property type="match status" value="1"/>
</dbReference>
<dbReference type="InterPro" id="IPR036397">
    <property type="entry name" value="RNaseH_sf"/>
</dbReference>
<evidence type="ECO:0000259" key="1">
    <source>
        <dbReference type="Pfam" id="PF03184"/>
    </source>
</evidence>
<proteinExistence type="predicted"/>
<dbReference type="InterPro" id="IPR004875">
    <property type="entry name" value="DDE_SF_endonuclease_dom"/>
</dbReference>
<dbReference type="GO" id="GO:0005634">
    <property type="term" value="C:nucleus"/>
    <property type="evidence" value="ECO:0007669"/>
    <property type="project" value="TreeGrafter"/>
</dbReference>
<dbReference type="Proteomes" id="UP001162156">
    <property type="component" value="Unassembled WGS sequence"/>
</dbReference>
<gene>
    <name evidence="2" type="ORF">NQ314_015193</name>
</gene>
<organism evidence="2 3">
    <name type="scientific">Rhamnusium bicolor</name>
    <dbReference type="NCBI Taxonomy" id="1586634"/>
    <lineage>
        <taxon>Eukaryota</taxon>
        <taxon>Metazoa</taxon>
        <taxon>Ecdysozoa</taxon>
        <taxon>Arthropoda</taxon>
        <taxon>Hexapoda</taxon>
        <taxon>Insecta</taxon>
        <taxon>Pterygota</taxon>
        <taxon>Neoptera</taxon>
        <taxon>Endopterygota</taxon>
        <taxon>Coleoptera</taxon>
        <taxon>Polyphaga</taxon>
        <taxon>Cucujiformia</taxon>
        <taxon>Chrysomeloidea</taxon>
        <taxon>Cerambycidae</taxon>
        <taxon>Lepturinae</taxon>
        <taxon>Rhagiini</taxon>
        <taxon>Rhamnusium</taxon>
    </lineage>
</organism>
<dbReference type="InterPro" id="IPR050863">
    <property type="entry name" value="CenT-Element_Derived"/>
</dbReference>
<protein>
    <recommendedName>
        <fullName evidence="1">DDE-1 domain-containing protein</fullName>
    </recommendedName>
</protein>
<dbReference type="GO" id="GO:0003677">
    <property type="term" value="F:DNA binding"/>
    <property type="evidence" value="ECO:0007669"/>
    <property type="project" value="TreeGrafter"/>
</dbReference>